<dbReference type="SUPFAM" id="SSF51182">
    <property type="entry name" value="RmlC-like cupins"/>
    <property type="match status" value="1"/>
</dbReference>
<dbReference type="CDD" id="cd02247">
    <property type="entry name" value="cupin_pirin_C"/>
    <property type="match status" value="1"/>
</dbReference>
<gene>
    <name evidence="4" type="ORF">MGWOODY_XGa2402</name>
</gene>
<feature type="domain" description="Pirin C-terminal" evidence="3">
    <location>
        <begin position="190"/>
        <end position="295"/>
    </location>
</feature>
<name>A0A160TQB2_9ZZZZ</name>
<feature type="domain" description="Pirin N-terminal" evidence="2">
    <location>
        <begin position="34"/>
        <end position="134"/>
    </location>
</feature>
<dbReference type="Pfam" id="PF02678">
    <property type="entry name" value="Pirin"/>
    <property type="match status" value="1"/>
</dbReference>
<comment type="similarity">
    <text evidence="1">Belongs to the pirin family.</text>
</comment>
<evidence type="ECO:0000259" key="2">
    <source>
        <dbReference type="Pfam" id="PF02678"/>
    </source>
</evidence>
<dbReference type="PANTHER" id="PTHR13903">
    <property type="entry name" value="PIRIN-RELATED"/>
    <property type="match status" value="1"/>
</dbReference>
<evidence type="ECO:0000259" key="3">
    <source>
        <dbReference type="Pfam" id="PF05726"/>
    </source>
</evidence>
<dbReference type="PIRSF" id="PIRSF006232">
    <property type="entry name" value="Pirin"/>
    <property type="match status" value="1"/>
</dbReference>
<dbReference type="EMBL" id="CZRL01000064">
    <property type="protein sequence ID" value="CUS51651.1"/>
    <property type="molecule type" value="Genomic_DNA"/>
</dbReference>
<evidence type="ECO:0000313" key="4">
    <source>
        <dbReference type="EMBL" id="CUS51651.1"/>
    </source>
</evidence>
<reference evidence="4" key="1">
    <citation type="submission" date="2015-10" db="EMBL/GenBank/DDBJ databases">
        <authorList>
            <person name="Gilbert D.G."/>
        </authorList>
    </citation>
    <scope>NUCLEOTIDE SEQUENCE</scope>
</reference>
<dbReference type="InterPro" id="IPR008778">
    <property type="entry name" value="Pirin_C_dom"/>
</dbReference>
<dbReference type="InterPro" id="IPR011051">
    <property type="entry name" value="RmlC_Cupin_sf"/>
</dbReference>
<dbReference type="InterPro" id="IPR012093">
    <property type="entry name" value="Pirin"/>
</dbReference>
<accession>A0A160TQB2</accession>
<proteinExistence type="inferred from homology"/>
<dbReference type="CDD" id="cd02909">
    <property type="entry name" value="cupin_pirin_N"/>
    <property type="match status" value="1"/>
</dbReference>
<dbReference type="InterPro" id="IPR014710">
    <property type="entry name" value="RmlC-like_jellyroll"/>
</dbReference>
<dbReference type="Gene3D" id="2.60.120.10">
    <property type="entry name" value="Jelly Rolls"/>
    <property type="match status" value="2"/>
</dbReference>
<dbReference type="Pfam" id="PF05726">
    <property type="entry name" value="Pirin_C"/>
    <property type="match status" value="1"/>
</dbReference>
<dbReference type="PANTHER" id="PTHR13903:SF8">
    <property type="entry name" value="PIRIN"/>
    <property type="match status" value="1"/>
</dbReference>
<dbReference type="AlphaFoldDB" id="A0A160TQB2"/>
<dbReference type="InterPro" id="IPR003829">
    <property type="entry name" value="Pirin_N_dom"/>
</dbReference>
<evidence type="ECO:0000256" key="1">
    <source>
        <dbReference type="ARBA" id="ARBA00008416"/>
    </source>
</evidence>
<organism evidence="4">
    <name type="scientific">hydrothermal vent metagenome</name>
    <dbReference type="NCBI Taxonomy" id="652676"/>
    <lineage>
        <taxon>unclassified sequences</taxon>
        <taxon>metagenomes</taxon>
        <taxon>ecological metagenomes</taxon>
    </lineage>
</organism>
<sequence length="295" mass="31922">MNQTIPPTPKIISVGNRQISRIISGQATADGAGVRLRRYIGSAELDHIDPFLLLDFFESDNPDDYIAGFPSHPHRGFETVTYLLAGKVRHEDNAGHGGLIESGGIQWMTAGRGIIHSEMPEQEQGQLAGFQLWVNLPATDKMCPPAYHEYSASQIPTEMRDNGATLRVITGATSAQTIGPVRGVATDPIYLDVTLPADSTLTEPMPEGHTTFIFVIDGELNLPDDENTPVWLSAKQLGTLSDGTAVCVTAGDAGARFLLVAARPLNEPIARYGPFVMNTPHEIEQAITDYNAGRF</sequence>
<protein>
    <submittedName>
        <fullName evidence="4">Pirin</fullName>
    </submittedName>
</protein>